<keyword evidence="2" id="KW-1185">Reference proteome</keyword>
<reference evidence="2" key="1">
    <citation type="journal article" date="2018" name="Nat. Microbiol.">
        <title>Leveraging single-cell genomics to expand the fungal tree of life.</title>
        <authorList>
            <person name="Ahrendt S.R."/>
            <person name="Quandt C.A."/>
            <person name="Ciobanu D."/>
            <person name="Clum A."/>
            <person name="Salamov A."/>
            <person name="Andreopoulos B."/>
            <person name="Cheng J.F."/>
            <person name="Woyke T."/>
            <person name="Pelin A."/>
            <person name="Henrissat B."/>
            <person name="Reynolds N.K."/>
            <person name="Benny G.L."/>
            <person name="Smith M.E."/>
            <person name="James T.Y."/>
            <person name="Grigoriev I.V."/>
        </authorList>
    </citation>
    <scope>NUCLEOTIDE SEQUENCE [LARGE SCALE GENOMIC DNA]</scope>
</reference>
<accession>A0A4P9VZP6</accession>
<gene>
    <name evidence="1" type="ORF">BDK51DRAFT_38339</name>
</gene>
<evidence type="ECO:0000313" key="2">
    <source>
        <dbReference type="Proteomes" id="UP000269721"/>
    </source>
</evidence>
<protein>
    <submittedName>
        <fullName evidence="1">Uncharacterized protein</fullName>
    </submittedName>
</protein>
<name>A0A4P9VZP6_9FUNG</name>
<dbReference type="EMBL" id="ML000874">
    <property type="protein sequence ID" value="RKO83760.1"/>
    <property type="molecule type" value="Genomic_DNA"/>
</dbReference>
<proteinExistence type="predicted"/>
<dbReference type="AlphaFoldDB" id="A0A4P9VZP6"/>
<dbReference type="Proteomes" id="UP000269721">
    <property type="component" value="Unassembled WGS sequence"/>
</dbReference>
<evidence type="ECO:0000313" key="1">
    <source>
        <dbReference type="EMBL" id="RKO83760.1"/>
    </source>
</evidence>
<organism evidence="1 2">
    <name type="scientific">Blyttiomyces helicus</name>
    <dbReference type="NCBI Taxonomy" id="388810"/>
    <lineage>
        <taxon>Eukaryota</taxon>
        <taxon>Fungi</taxon>
        <taxon>Fungi incertae sedis</taxon>
        <taxon>Chytridiomycota</taxon>
        <taxon>Chytridiomycota incertae sedis</taxon>
        <taxon>Chytridiomycetes</taxon>
        <taxon>Chytridiomycetes incertae sedis</taxon>
        <taxon>Blyttiomyces</taxon>
    </lineage>
</organism>
<sequence>MHLTHPNYCDRLLLDRFGIAFGVQQGSKGPVYGISSEGFPSRPDFGHRHATDLRRLVYETSFAVPGNMHFYSRPLRSHFAHENLDLWIFRDNRAVSVRARGGGWKHAHADVILTCPVSHFRLRRLEESIQITLSSLVSYQEIFCDFTAWYASLTQNGAPIHAVGSGRNSTSWHWVPLVSFGNVEGMGEEKSVVHWRSDGKTCQGERNCRTKRQLLLAKILSPKTLKW</sequence>